<evidence type="ECO:0000313" key="4">
    <source>
        <dbReference type="Proteomes" id="UP000276103"/>
    </source>
</evidence>
<dbReference type="EMBL" id="RSCM01000001">
    <property type="protein sequence ID" value="RUS99717.1"/>
    <property type="molecule type" value="Genomic_DNA"/>
</dbReference>
<dbReference type="InterPro" id="IPR010330">
    <property type="entry name" value="CoiA_nuc"/>
</dbReference>
<dbReference type="RefSeq" id="WP_127051896.1">
    <property type="nucleotide sequence ID" value="NZ_RSCM01000001.1"/>
</dbReference>
<feature type="domain" description="Competence protein CoiA nuclease-like" evidence="1">
    <location>
        <begin position="60"/>
        <end position="137"/>
    </location>
</feature>
<accession>A0A3S1AFD7</accession>
<comment type="caution">
    <text evidence="3">The sequence shown here is derived from an EMBL/GenBank/DDBJ whole genome shotgun (WGS) entry which is preliminary data.</text>
</comment>
<evidence type="ECO:0000259" key="2">
    <source>
        <dbReference type="Pfam" id="PF25164"/>
    </source>
</evidence>
<sequence>MLTSIRQRDNYKVHAQEVYKFDAPFICPKCGCETILRQGYIKVHHFAHKPPVFCEYGQGESEAHRLCKQSIYDELLITNNVTLCELEKDFGNVVADVFFIFNGVKVAIEVQISNLTMSRIIERTQEYNKLDICVLWLSLFDGKLEEEVYAPKQWEKWLHATYFGRVYYWLEGLSIIPIHFDEHLLWVEATDYGGGYYRKSKRYRTPVEGSIVNLVSDFKFREQKGGKFGNIYVPKCKILIDNTDTWWKQK</sequence>
<name>A0A3S1AFD7_ANAVA</name>
<dbReference type="Pfam" id="PF06054">
    <property type="entry name" value="CoiA_nuc"/>
    <property type="match status" value="1"/>
</dbReference>
<dbReference type="OrthoDB" id="516551at2"/>
<dbReference type="AlphaFoldDB" id="A0A3S1AFD7"/>
<feature type="domain" description="Competence protein CoiA-like N-terminal" evidence="2">
    <location>
        <begin position="22"/>
        <end position="56"/>
    </location>
</feature>
<dbReference type="InterPro" id="IPR057253">
    <property type="entry name" value="CoiA-like_N"/>
</dbReference>
<dbReference type="Proteomes" id="UP000276103">
    <property type="component" value="Unassembled WGS sequence"/>
</dbReference>
<evidence type="ECO:0000313" key="3">
    <source>
        <dbReference type="EMBL" id="RUS99717.1"/>
    </source>
</evidence>
<protein>
    <recommendedName>
        <fullName evidence="5">Competence protein CoiA</fullName>
    </recommendedName>
</protein>
<keyword evidence="4" id="KW-1185">Reference proteome</keyword>
<gene>
    <name evidence="3" type="ORF">DSM107003_03010</name>
</gene>
<evidence type="ECO:0008006" key="5">
    <source>
        <dbReference type="Google" id="ProtNLM"/>
    </source>
</evidence>
<reference evidence="3 4" key="1">
    <citation type="journal article" date="2019" name="Genome Biol. Evol.">
        <title>Day and night: Metabolic profiles and evolutionary relationships of six axenic non-marine cyanobacteria.</title>
        <authorList>
            <person name="Will S.E."/>
            <person name="Henke P."/>
            <person name="Boedeker C."/>
            <person name="Huang S."/>
            <person name="Brinkmann H."/>
            <person name="Rohde M."/>
            <person name="Jarek M."/>
            <person name="Friedl T."/>
            <person name="Seufert S."/>
            <person name="Schumacher M."/>
            <person name="Overmann J."/>
            <person name="Neumann-Schaal M."/>
            <person name="Petersen J."/>
        </authorList>
    </citation>
    <scope>NUCLEOTIDE SEQUENCE [LARGE SCALE GENOMIC DNA]</scope>
    <source>
        <strain evidence="3 4">SAG 1403-4b</strain>
    </source>
</reference>
<evidence type="ECO:0000259" key="1">
    <source>
        <dbReference type="Pfam" id="PF06054"/>
    </source>
</evidence>
<organism evidence="3 4">
    <name type="scientific">Trichormus variabilis SAG 1403-4b</name>
    <dbReference type="NCBI Taxonomy" id="447716"/>
    <lineage>
        <taxon>Bacteria</taxon>
        <taxon>Bacillati</taxon>
        <taxon>Cyanobacteriota</taxon>
        <taxon>Cyanophyceae</taxon>
        <taxon>Nostocales</taxon>
        <taxon>Nostocaceae</taxon>
        <taxon>Trichormus</taxon>
    </lineage>
</organism>
<proteinExistence type="predicted"/>
<dbReference type="Pfam" id="PF25164">
    <property type="entry name" value="CoiA_N"/>
    <property type="match status" value="1"/>
</dbReference>